<keyword evidence="2" id="KW-1185">Reference proteome</keyword>
<gene>
    <name evidence="1" type="ORF">BU16DRAFT_542697</name>
</gene>
<evidence type="ECO:0000313" key="1">
    <source>
        <dbReference type="EMBL" id="KAF2491592.1"/>
    </source>
</evidence>
<accession>A0A6A6QHB0</accession>
<name>A0A6A6QHB0_9PEZI</name>
<dbReference type="OrthoDB" id="10576215at2759"/>
<dbReference type="AlphaFoldDB" id="A0A6A6QHB0"/>
<proteinExistence type="predicted"/>
<dbReference type="EMBL" id="MU004195">
    <property type="protein sequence ID" value="KAF2491592.1"/>
    <property type="molecule type" value="Genomic_DNA"/>
</dbReference>
<dbReference type="Proteomes" id="UP000799750">
    <property type="component" value="Unassembled WGS sequence"/>
</dbReference>
<evidence type="ECO:0000313" key="2">
    <source>
        <dbReference type="Proteomes" id="UP000799750"/>
    </source>
</evidence>
<organism evidence="1 2">
    <name type="scientific">Lophium mytilinum</name>
    <dbReference type="NCBI Taxonomy" id="390894"/>
    <lineage>
        <taxon>Eukaryota</taxon>
        <taxon>Fungi</taxon>
        <taxon>Dikarya</taxon>
        <taxon>Ascomycota</taxon>
        <taxon>Pezizomycotina</taxon>
        <taxon>Dothideomycetes</taxon>
        <taxon>Pleosporomycetidae</taxon>
        <taxon>Mytilinidiales</taxon>
        <taxon>Mytilinidiaceae</taxon>
        <taxon>Lophium</taxon>
    </lineage>
</organism>
<sequence length="274" mass="30747">MAGPYFIGGLTAVQLTFMDDVPQEGPGGAAQSAWAYAMSLITQERYSVVTRWGRQSDDLRRVYILISCEEVIYNDSAKPPMGEITSTSLSSTLLPLFPYLSDAPRLVYLRVPNNARAIWAQDTAVTMALDIIYIRVTRDSDLQAFVDNLQFGTWILGPGRRNSLNSDVCASLRGWSEHGSDAVIITYAILIYWDDRDSADRFKDLTRPCFSHGRPADDTWGREILALLRELSSRGAAIEHVSVDFGSWPYLPIPYHRRYTKKRGLSLPSRCVVS</sequence>
<protein>
    <submittedName>
        <fullName evidence="1">Uncharacterized protein</fullName>
    </submittedName>
</protein>
<reference evidence="1" key="1">
    <citation type="journal article" date="2020" name="Stud. Mycol.">
        <title>101 Dothideomycetes genomes: a test case for predicting lifestyles and emergence of pathogens.</title>
        <authorList>
            <person name="Haridas S."/>
            <person name="Albert R."/>
            <person name="Binder M."/>
            <person name="Bloem J."/>
            <person name="Labutti K."/>
            <person name="Salamov A."/>
            <person name="Andreopoulos B."/>
            <person name="Baker S."/>
            <person name="Barry K."/>
            <person name="Bills G."/>
            <person name="Bluhm B."/>
            <person name="Cannon C."/>
            <person name="Castanera R."/>
            <person name="Culley D."/>
            <person name="Daum C."/>
            <person name="Ezra D."/>
            <person name="Gonzalez J."/>
            <person name="Henrissat B."/>
            <person name="Kuo A."/>
            <person name="Liang C."/>
            <person name="Lipzen A."/>
            <person name="Lutzoni F."/>
            <person name="Magnuson J."/>
            <person name="Mondo S."/>
            <person name="Nolan M."/>
            <person name="Ohm R."/>
            <person name="Pangilinan J."/>
            <person name="Park H.-J."/>
            <person name="Ramirez L."/>
            <person name="Alfaro M."/>
            <person name="Sun H."/>
            <person name="Tritt A."/>
            <person name="Yoshinaga Y."/>
            <person name="Zwiers L.-H."/>
            <person name="Turgeon B."/>
            <person name="Goodwin S."/>
            <person name="Spatafora J."/>
            <person name="Crous P."/>
            <person name="Grigoriev I."/>
        </authorList>
    </citation>
    <scope>NUCLEOTIDE SEQUENCE</scope>
    <source>
        <strain evidence="1">CBS 269.34</strain>
    </source>
</reference>